<accession>A0AAN7YPC9</accession>
<dbReference type="PANTHER" id="PTHR46187">
    <property type="entry name" value="ALKALINE CERAMIDASE 3"/>
    <property type="match status" value="1"/>
</dbReference>
<protein>
    <submittedName>
        <fullName evidence="10">Uncharacterized protein</fullName>
    </submittedName>
</protein>
<evidence type="ECO:0000313" key="11">
    <source>
        <dbReference type="Proteomes" id="UP001344447"/>
    </source>
</evidence>
<dbReference type="EMBL" id="JAVFKY010000003">
    <property type="protein sequence ID" value="KAK5578794.1"/>
    <property type="molecule type" value="Genomic_DNA"/>
</dbReference>
<keyword evidence="7" id="KW-0479">Metal-binding</keyword>
<evidence type="ECO:0000256" key="2">
    <source>
        <dbReference type="ARBA" id="ARBA00009780"/>
    </source>
</evidence>
<keyword evidence="8" id="KW-0862">Zinc</keyword>
<proteinExistence type="inferred from homology"/>
<comment type="cofactor">
    <cofactor evidence="8">
        <name>Zn(2+)</name>
        <dbReference type="ChEBI" id="CHEBI:29105"/>
    </cofactor>
</comment>
<evidence type="ECO:0000256" key="3">
    <source>
        <dbReference type="ARBA" id="ARBA00022692"/>
    </source>
</evidence>
<evidence type="ECO:0000256" key="8">
    <source>
        <dbReference type="PIRSR" id="PIRSR608901-2"/>
    </source>
</evidence>
<feature type="binding site" evidence="7">
    <location>
        <position position="19"/>
    </location>
    <ligand>
        <name>Ca(2+)</name>
        <dbReference type="ChEBI" id="CHEBI:29108"/>
    </ligand>
</feature>
<feature type="transmembrane region" description="Helical" evidence="9">
    <location>
        <begin position="173"/>
        <end position="192"/>
    </location>
</feature>
<feature type="binding site" evidence="7">
    <location>
        <position position="33"/>
    </location>
    <ligand>
        <name>Ca(2+)</name>
        <dbReference type="ChEBI" id="CHEBI:29108"/>
    </ligand>
</feature>
<keyword evidence="11" id="KW-1185">Reference proteome</keyword>
<feature type="binding site" evidence="7">
    <location>
        <position position="20"/>
    </location>
    <ligand>
        <name>Ca(2+)</name>
        <dbReference type="ChEBI" id="CHEBI:29108"/>
    </ligand>
</feature>
<dbReference type="GO" id="GO:0006672">
    <property type="term" value="P:ceramide metabolic process"/>
    <property type="evidence" value="ECO:0007669"/>
    <property type="project" value="InterPro"/>
</dbReference>
<keyword evidence="4" id="KW-0378">Hydrolase</keyword>
<feature type="binding site" evidence="7">
    <location>
        <position position="24"/>
    </location>
    <ligand>
        <name>Ca(2+)</name>
        <dbReference type="ChEBI" id="CHEBI:29108"/>
    </ligand>
</feature>
<feature type="binding site" evidence="8">
    <location>
        <position position="242"/>
    </location>
    <ligand>
        <name>Zn(2+)</name>
        <dbReference type="ChEBI" id="CHEBI:29105"/>
        <note>catalytic</note>
    </ligand>
</feature>
<feature type="binding site" evidence="8">
    <location>
        <position position="97"/>
    </location>
    <ligand>
        <name>Zn(2+)</name>
        <dbReference type="ChEBI" id="CHEBI:29105"/>
        <note>catalytic</note>
    </ligand>
</feature>
<keyword evidence="7" id="KW-0106">Calcium</keyword>
<comment type="similarity">
    <text evidence="2">Belongs to the alkaline ceramidase family.</text>
</comment>
<feature type="transmembrane region" description="Helical" evidence="9">
    <location>
        <begin position="110"/>
        <end position="127"/>
    </location>
</feature>
<dbReference type="InterPro" id="IPR008901">
    <property type="entry name" value="ACER"/>
</dbReference>
<dbReference type="Proteomes" id="UP001344447">
    <property type="component" value="Unassembled WGS sequence"/>
</dbReference>
<keyword evidence="6 9" id="KW-0472">Membrane</keyword>
<evidence type="ECO:0000256" key="9">
    <source>
        <dbReference type="SAM" id="Phobius"/>
    </source>
</evidence>
<feature type="transmembrane region" description="Helical" evidence="9">
    <location>
        <begin position="212"/>
        <end position="230"/>
    </location>
</feature>
<sequence length="289" mass="33204">MNHIDSNQGFYGTPTASIDWCELNYVYSPYIAEFYNTFSSLIISAFGLYGIWIMMPNFGTGVDKEHIKILKELDVRNKVILSYISLIVVGVGSAFYHATLLYQNQLFDELPMIYTALIMLYIMVTVGEEKTKKGFKGGVLGNSLLRHILPYLLIAYGLFVTITILVIQDQPKILQISFGALVFYVVFHSIYLINKKKPEGIPSNPDSYLYKYAFVSMLVGFTCWVVERYFCNNGKTFGFQLHAFWHFFTGMSTYVWTQFLICKLLEAKHYCVGIKHTLGLPRIHAIKRF</sequence>
<feature type="transmembrane region" description="Helical" evidence="9">
    <location>
        <begin position="242"/>
        <end position="261"/>
    </location>
</feature>
<keyword evidence="5 9" id="KW-1133">Transmembrane helix</keyword>
<dbReference type="AlphaFoldDB" id="A0AAN7YPC9"/>
<feature type="transmembrane region" description="Helical" evidence="9">
    <location>
        <begin position="79"/>
        <end position="98"/>
    </location>
</feature>
<evidence type="ECO:0000256" key="7">
    <source>
        <dbReference type="PIRSR" id="PIRSR608901-1"/>
    </source>
</evidence>
<feature type="binding site" evidence="7">
    <location>
        <position position="22"/>
    </location>
    <ligand>
        <name>Ca(2+)</name>
        <dbReference type="ChEBI" id="CHEBI:29108"/>
    </ligand>
</feature>
<reference evidence="10 11" key="1">
    <citation type="submission" date="2023-11" db="EMBL/GenBank/DDBJ databases">
        <title>Dfirmibasis_genome.</title>
        <authorList>
            <person name="Edelbroek B."/>
            <person name="Kjellin J."/>
            <person name="Jerlstrom-Hultqvist J."/>
            <person name="Soderbom F."/>
        </authorList>
    </citation>
    <scope>NUCLEOTIDE SEQUENCE [LARGE SCALE GENOMIC DNA]</scope>
    <source>
        <strain evidence="10 11">TNS-C-14</strain>
    </source>
</reference>
<evidence type="ECO:0000256" key="5">
    <source>
        <dbReference type="ARBA" id="ARBA00022989"/>
    </source>
</evidence>
<dbReference type="PANTHER" id="PTHR46187:SF3">
    <property type="entry name" value="ALKALINE CERAMIDASE 3"/>
    <property type="match status" value="1"/>
</dbReference>
<evidence type="ECO:0000256" key="4">
    <source>
        <dbReference type="ARBA" id="ARBA00022801"/>
    </source>
</evidence>
<evidence type="ECO:0000313" key="10">
    <source>
        <dbReference type="EMBL" id="KAK5578794.1"/>
    </source>
</evidence>
<dbReference type="Pfam" id="PF05875">
    <property type="entry name" value="Ceramidase"/>
    <property type="match status" value="1"/>
</dbReference>
<evidence type="ECO:0000256" key="6">
    <source>
        <dbReference type="ARBA" id="ARBA00023136"/>
    </source>
</evidence>
<gene>
    <name evidence="10" type="ORF">RB653_008467</name>
</gene>
<comment type="subcellular location">
    <subcellularLocation>
        <location evidence="1">Membrane</location>
        <topology evidence="1">Multi-pass membrane protein</topology>
    </subcellularLocation>
</comment>
<dbReference type="GO" id="GO:0046872">
    <property type="term" value="F:metal ion binding"/>
    <property type="evidence" value="ECO:0007669"/>
    <property type="project" value="UniProtKB-KW"/>
</dbReference>
<dbReference type="GO" id="GO:0016811">
    <property type="term" value="F:hydrolase activity, acting on carbon-nitrogen (but not peptide) bonds, in linear amides"/>
    <property type="evidence" value="ECO:0007669"/>
    <property type="project" value="InterPro"/>
</dbReference>
<feature type="binding site" evidence="8">
    <location>
        <position position="246"/>
    </location>
    <ligand>
        <name>Zn(2+)</name>
        <dbReference type="ChEBI" id="CHEBI:29105"/>
        <note>catalytic</note>
    </ligand>
</feature>
<feature type="transmembrane region" description="Helical" evidence="9">
    <location>
        <begin position="148"/>
        <end position="167"/>
    </location>
</feature>
<organism evidence="10 11">
    <name type="scientific">Dictyostelium firmibasis</name>
    <dbReference type="NCBI Taxonomy" id="79012"/>
    <lineage>
        <taxon>Eukaryota</taxon>
        <taxon>Amoebozoa</taxon>
        <taxon>Evosea</taxon>
        <taxon>Eumycetozoa</taxon>
        <taxon>Dictyostelia</taxon>
        <taxon>Dictyosteliales</taxon>
        <taxon>Dictyosteliaceae</taxon>
        <taxon>Dictyostelium</taxon>
    </lineage>
</organism>
<feature type="transmembrane region" description="Helical" evidence="9">
    <location>
        <begin position="38"/>
        <end position="58"/>
    </location>
</feature>
<keyword evidence="3 9" id="KW-0812">Transmembrane</keyword>
<name>A0AAN7YPC9_9MYCE</name>
<comment type="caution">
    <text evidence="10">The sequence shown here is derived from an EMBL/GenBank/DDBJ whole genome shotgun (WGS) entry which is preliminary data.</text>
</comment>
<evidence type="ECO:0000256" key="1">
    <source>
        <dbReference type="ARBA" id="ARBA00004141"/>
    </source>
</evidence>
<dbReference type="GO" id="GO:0005789">
    <property type="term" value="C:endoplasmic reticulum membrane"/>
    <property type="evidence" value="ECO:0007669"/>
    <property type="project" value="TreeGrafter"/>
</dbReference>